<comment type="caution">
    <text evidence="1">The sequence shown here is derived from an EMBL/GenBank/DDBJ whole genome shotgun (WGS) entry which is preliminary data.</text>
</comment>
<reference evidence="4" key="1">
    <citation type="journal article" date="2014" name="Genome Announc.">
        <title>Draft Genome Sequence of Marine Flavobacterium Jejuia pallidilutea Strain 11shimoA1 and Pigmentation Mutants.</title>
        <authorList>
            <person name="Takatani N."/>
            <person name="Nakanishi M."/>
            <person name="Meirelles P."/>
            <person name="Mino S."/>
            <person name="Suda W."/>
            <person name="Oshima K."/>
            <person name="Hattori M."/>
            <person name="Ohkuma M."/>
            <person name="Hosokawa M."/>
            <person name="Miyashita K."/>
            <person name="Thompson F.L."/>
            <person name="Niwa A."/>
            <person name="Sawabe T."/>
            <person name="Sawabe T."/>
        </authorList>
    </citation>
    <scope>NUCLEOTIDE SEQUENCE [LARGE SCALE GENOMIC DNA]</scope>
    <source>
        <strain evidence="4">JCM 19538</strain>
    </source>
</reference>
<dbReference type="Proteomes" id="UP000030184">
    <property type="component" value="Unassembled WGS sequence"/>
</dbReference>
<accession>A0A090W9C9</accession>
<sequence length="41" mass="4796">MTFSQVKAVVLNYDLCFTMKIETLRLNKKEEQLIATYGIIE</sequence>
<evidence type="ECO:0000313" key="2">
    <source>
        <dbReference type="EMBL" id="GAL88420.1"/>
    </source>
</evidence>
<protein>
    <submittedName>
        <fullName evidence="1">Uncharacterized protein</fullName>
    </submittedName>
</protein>
<dbReference type="Proteomes" id="UP000029646">
    <property type="component" value="Unassembled WGS sequence"/>
</dbReference>
<dbReference type="EMBL" id="BBNY01000003">
    <property type="protein sequence ID" value="GAL88420.1"/>
    <property type="molecule type" value="Genomic_DNA"/>
</dbReference>
<evidence type="ECO:0000313" key="1">
    <source>
        <dbReference type="EMBL" id="GAL72064.1"/>
    </source>
</evidence>
<evidence type="ECO:0000313" key="3">
    <source>
        <dbReference type="Proteomes" id="UP000029646"/>
    </source>
</evidence>
<evidence type="ECO:0000313" key="4">
    <source>
        <dbReference type="Proteomes" id="UP000030184"/>
    </source>
</evidence>
<dbReference type="AlphaFoldDB" id="A0A090W9C9"/>
<gene>
    <name evidence="1" type="ORF">JCM19302_2191</name>
    <name evidence="2" type="ORF">JCM19538_2933</name>
</gene>
<dbReference type="EMBL" id="BBNS01000019">
    <property type="protein sequence ID" value="GAL72064.1"/>
    <property type="molecule type" value="Genomic_DNA"/>
</dbReference>
<name>A0A090W9C9_9FLAO</name>
<proteinExistence type="predicted"/>
<organism evidence="1 3">
    <name type="scientific">Jejuia pallidilutea</name>
    <dbReference type="NCBI Taxonomy" id="504487"/>
    <lineage>
        <taxon>Bacteria</taxon>
        <taxon>Pseudomonadati</taxon>
        <taxon>Bacteroidota</taxon>
        <taxon>Flavobacteriia</taxon>
        <taxon>Flavobacteriales</taxon>
        <taxon>Flavobacteriaceae</taxon>
        <taxon>Jejuia</taxon>
    </lineage>
</organism>
<keyword evidence="4" id="KW-1185">Reference proteome</keyword>